<dbReference type="InterPro" id="IPR032595">
    <property type="entry name" value="DUF4905"/>
</dbReference>
<reference evidence="2" key="1">
    <citation type="journal article" date="2019" name="Int. J. Syst. Evol. Microbiol.">
        <title>The Global Catalogue of Microorganisms (GCM) 10K type strain sequencing project: providing services to taxonomists for standard genome sequencing and annotation.</title>
        <authorList>
            <consortium name="The Broad Institute Genomics Platform"/>
            <consortium name="The Broad Institute Genome Sequencing Center for Infectious Disease"/>
            <person name="Wu L."/>
            <person name="Ma J."/>
        </authorList>
    </citation>
    <scope>NUCLEOTIDE SEQUENCE [LARGE SCALE GENOMIC DNA]</scope>
    <source>
        <strain evidence="2">JCM 16545</strain>
    </source>
</reference>
<dbReference type="RefSeq" id="WP_229962522.1">
    <property type="nucleotide sequence ID" value="NZ_JAJJWI010000025.1"/>
</dbReference>
<dbReference type="Proteomes" id="UP001597369">
    <property type="component" value="Unassembled WGS sequence"/>
</dbReference>
<comment type="caution">
    <text evidence="1">The sequence shown here is derived from an EMBL/GenBank/DDBJ whole genome shotgun (WGS) entry which is preliminary data.</text>
</comment>
<proteinExistence type="predicted"/>
<dbReference type="Pfam" id="PF16248">
    <property type="entry name" value="DUF4905"/>
    <property type="match status" value="1"/>
</dbReference>
<evidence type="ECO:0000313" key="2">
    <source>
        <dbReference type="Proteomes" id="UP001597369"/>
    </source>
</evidence>
<keyword evidence="2" id="KW-1185">Reference proteome</keyword>
<gene>
    <name evidence="1" type="ORF">ACFSKU_06755</name>
</gene>
<accession>A0ABW4WXI2</accession>
<organism evidence="1 2">
    <name type="scientific">Pontibacter silvestris</name>
    <dbReference type="NCBI Taxonomy" id="2305183"/>
    <lineage>
        <taxon>Bacteria</taxon>
        <taxon>Pseudomonadati</taxon>
        <taxon>Bacteroidota</taxon>
        <taxon>Cytophagia</taxon>
        <taxon>Cytophagales</taxon>
        <taxon>Hymenobacteraceae</taxon>
        <taxon>Pontibacter</taxon>
    </lineage>
</organism>
<dbReference type="EMBL" id="JBHUHV010000020">
    <property type="protein sequence ID" value="MFD2066580.1"/>
    <property type="molecule type" value="Genomic_DNA"/>
</dbReference>
<name>A0ABW4WXI2_9BACT</name>
<sequence length="258" mass="29250">MWRIRIDATEERLALEVRDADVLLAYFYTFNIKDHRIDELKLQQHITWWQGLEDAHDGLVLLHGYADRQLGQHKGITALNATSGNMQWEQPELAFYGIASDGLFAYLTADPEADFSLIASSTGKNITDYVPQQEAIIAIDSYSLTRYSKCTYPMLYLQGGEYFSDLQVFLQQQLDVSVIKAIEYAEAGACFVASYYVQAGSDKLDNFVVVFDLEGHLLLQVQLGGSLDGIGSDTFFIFKDELYLIRNKNLLQVYKLPI</sequence>
<evidence type="ECO:0000313" key="1">
    <source>
        <dbReference type="EMBL" id="MFD2066580.1"/>
    </source>
</evidence>
<protein>
    <submittedName>
        <fullName evidence="1">DUF4905 domain-containing protein</fullName>
    </submittedName>
</protein>